<accession>A0AAP0F8V3</accession>
<dbReference type="EMBL" id="JBBNAG010000009">
    <property type="protein sequence ID" value="KAK9104778.1"/>
    <property type="molecule type" value="Genomic_DNA"/>
</dbReference>
<keyword evidence="3" id="KW-1185">Reference proteome</keyword>
<evidence type="ECO:0000313" key="2">
    <source>
        <dbReference type="EMBL" id="KAK9104778.1"/>
    </source>
</evidence>
<dbReference type="Proteomes" id="UP001419268">
    <property type="component" value="Unassembled WGS sequence"/>
</dbReference>
<evidence type="ECO:0000313" key="3">
    <source>
        <dbReference type="Proteomes" id="UP001419268"/>
    </source>
</evidence>
<dbReference type="AlphaFoldDB" id="A0AAP0F8V3"/>
<reference evidence="2 3" key="1">
    <citation type="submission" date="2024-01" db="EMBL/GenBank/DDBJ databases">
        <title>Genome assemblies of Stephania.</title>
        <authorList>
            <person name="Yang L."/>
        </authorList>
    </citation>
    <scope>NUCLEOTIDE SEQUENCE [LARGE SCALE GENOMIC DNA]</scope>
    <source>
        <strain evidence="2">JXDWG</strain>
        <tissue evidence="2">Leaf</tissue>
    </source>
</reference>
<gene>
    <name evidence="2" type="ORF">Scep_021622</name>
</gene>
<feature type="region of interest" description="Disordered" evidence="1">
    <location>
        <begin position="1"/>
        <end position="51"/>
    </location>
</feature>
<proteinExistence type="predicted"/>
<evidence type="ECO:0000256" key="1">
    <source>
        <dbReference type="SAM" id="MobiDB-lite"/>
    </source>
</evidence>
<protein>
    <submittedName>
        <fullName evidence="2">Uncharacterized protein</fullName>
    </submittedName>
</protein>
<sequence>MEDPPPWPTERGKGELAMGSPLPSKPVGVGVGSQPQRLKKKKIRTSARVLW</sequence>
<organism evidence="2 3">
    <name type="scientific">Stephania cephalantha</name>
    <dbReference type="NCBI Taxonomy" id="152367"/>
    <lineage>
        <taxon>Eukaryota</taxon>
        <taxon>Viridiplantae</taxon>
        <taxon>Streptophyta</taxon>
        <taxon>Embryophyta</taxon>
        <taxon>Tracheophyta</taxon>
        <taxon>Spermatophyta</taxon>
        <taxon>Magnoliopsida</taxon>
        <taxon>Ranunculales</taxon>
        <taxon>Menispermaceae</taxon>
        <taxon>Menispermoideae</taxon>
        <taxon>Cissampelideae</taxon>
        <taxon>Stephania</taxon>
    </lineage>
</organism>
<comment type="caution">
    <text evidence="2">The sequence shown here is derived from an EMBL/GenBank/DDBJ whole genome shotgun (WGS) entry which is preliminary data.</text>
</comment>
<name>A0AAP0F8V3_9MAGN</name>